<feature type="region of interest" description="Disordered" evidence="1">
    <location>
        <begin position="15"/>
        <end position="41"/>
    </location>
</feature>
<evidence type="ECO:0000313" key="2">
    <source>
        <dbReference type="EMBL" id="ESK64877.1"/>
    </source>
</evidence>
<gene>
    <name evidence="2" type="ORF">GCWU000182_001810</name>
</gene>
<evidence type="ECO:0000313" key="3">
    <source>
        <dbReference type="Proteomes" id="UP000019050"/>
    </source>
</evidence>
<organism evidence="2 3">
    <name type="scientific">Abiotrophia defectiva ATCC 49176</name>
    <dbReference type="NCBI Taxonomy" id="592010"/>
    <lineage>
        <taxon>Bacteria</taxon>
        <taxon>Bacillati</taxon>
        <taxon>Bacillota</taxon>
        <taxon>Bacilli</taxon>
        <taxon>Lactobacillales</taxon>
        <taxon>Aerococcaceae</taxon>
        <taxon>Abiotrophia</taxon>
    </lineage>
</organism>
<protein>
    <submittedName>
        <fullName evidence="2">Uncharacterized protein</fullName>
    </submittedName>
</protein>
<dbReference type="STRING" id="592010.GCWU000182_001810"/>
<name>W1Q1K5_ABIDE</name>
<dbReference type="Proteomes" id="UP000019050">
    <property type="component" value="Unassembled WGS sequence"/>
</dbReference>
<comment type="caution">
    <text evidence="2">The sequence shown here is derived from an EMBL/GenBank/DDBJ whole genome shotgun (WGS) entry which is preliminary data.</text>
</comment>
<dbReference type="HOGENOM" id="CLU_3264040_0_0_9"/>
<dbReference type="AlphaFoldDB" id="W1Q1K5"/>
<dbReference type="EMBL" id="ACIN03000016">
    <property type="protein sequence ID" value="ESK64877.1"/>
    <property type="molecule type" value="Genomic_DNA"/>
</dbReference>
<reference evidence="2" key="1">
    <citation type="submission" date="2013-06" db="EMBL/GenBank/DDBJ databases">
        <authorList>
            <person name="Weinstock G."/>
            <person name="Sodergren E."/>
            <person name="Clifton S."/>
            <person name="Fulton L."/>
            <person name="Fulton B."/>
            <person name="Courtney L."/>
            <person name="Fronick C."/>
            <person name="Harrison M."/>
            <person name="Strong C."/>
            <person name="Farmer C."/>
            <person name="Delahaunty K."/>
            <person name="Markovic C."/>
            <person name="Hall O."/>
            <person name="Minx P."/>
            <person name="Tomlinson C."/>
            <person name="Mitreva M."/>
            <person name="Nelson J."/>
            <person name="Hou S."/>
            <person name="Wollam A."/>
            <person name="Pepin K.H."/>
            <person name="Johnson M."/>
            <person name="Bhonagiri V."/>
            <person name="Nash W.E."/>
            <person name="Warren W."/>
            <person name="Chinwalla A."/>
            <person name="Mardis E.R."/>
            <person name="Wilson R.K."/>
        </authorList>
    </citation>
    <scope>NUCLEOTIDE SEQUENCE [LARGE SCALE GENOMIC DNA]</scope>
    <source>
        <strain evidence="2">ATCC 49176</strain>
    </source>
</reference>
<keyword evidence="3" id="KW-1185">Reference proteome</keyword>
<proteinExistence type="predicted"/>
<sequence>MAEAELPLLAWKRAKKRPPRLIGEAPRRIGPPTRHGSARDT</sequence>
<accession>W1Q1K5</accession>
<evidence type="ECO:0000256" key="1">
    <source>
        <dbReference type="SAM" id="MobiDB-lite"/>
    </source>
</evidence>